<evidence type="ECO:0000313" key="2">
    <source>
        <dbReference type="Proteomes" id="UP000683246"/>
    </source>
</evidence>
<reference evidence="1" key="1">
    <citation type="submission" date="2020-07" db="EMBL/GenBank/DDBJ databases">
        <title>Vallitalea pronyensis genome.</title>
        <authorList>
            <person name="Postec A."/>
        </authorList>
    </citation>
    <scope>NUCLEOTIDE SEQUENCE</scope>
    <source>
        <strain evidence="1">FatNI3</strain>
    </source>
</reference>
<evidence type="ECO:0000313" key="1">
    <source>
        <dbReference type="EMBL" id="QUI22085.1"/>
    </source>
</evidence>
<dbReference type="InterPro" id="IPR046142">
    <property type="entry name" value="DUF6144"/>
</dbReference>
<dbReference type="KEGG" id="vpy:HZI73_07135"/>
<dbReference type="Pfam" id="PF19641">
    <property type="entry name" value="DUF6144"/>
    <property type="match status" value="1"/>
</dbReference>
<dbReference type="AlphaFoldDB" id="A0A8J8MI57"/>
<sequence>MTGSKVENWVNTMLDEVSQLEEKKRKAILERCGRSCCSSFDAPAQIEALRKELPENSSIDQIYQAYKNKYYQNSNRLKKDGKVITLEYHSCGCPLVESMNQLNPVLCDCTMGYTKAIFETLFNQPVKVDLKESMLRGSEKCRLVIEL</sequence>
<name>A0A8J8MI57_9FIRM</name>
<organism evidence="1 2">
    <name type="scientific">Vallitalea pronyensis</name>
    <dbReference type="NCBI Taxonomy" id="1348613"/>
    <lineage>
        <taxon>Bacteria</taxon>
        <taxon>Bacillati</taxon>
        <taxon>Bacillota</taxon>
        <taxon>Clostridia</taxon>
        <taxon>Lachnospirales</taxon>
        <taxon>Vallitaleaceae</taxon>
        <taxon>Vallitalea</taxon>
    </lineage>
</organism>
<gene>
    <name evidence="1" type="ORF">HZI73_07135</name>
</gene>
<evidence type="ECO:0008006" key="3">
    <source>
        <dbReference type="Google" id="ProtNLM"/>
    </source>
</evidence>
<dbReference type="Gene3D" id="3.30.1380.20">
    <property type="entry name" value="Trafficking protein particle complex subunit 3"/>
    <property type="match status" value="1"/>
</dbReference>
<protein>
    <recommendedName>
        <fullName evidence="3">Transcriptional regulator</fullName>
    </recommendedName>
</protein>
<dbReference type="RefSeq" id="WP_212697563.1">
    <property type="nucleotide sequence ID" value="NZ_CP058649.1"/>
</dbReference>
<proteinExistence type="predicted"/>
<accession>A0A8J8MI57</accession>
<keyword evidence="2" id="KW-1185">Reference proteome</keyword>
<dbReference type="EMBL" id="CP058649">
    <property type="protein sequence ID" value="QUI22085.1"/>
    <property type="molecule type" value="Genomic_DNA"/>
</dbReference>
<dbReference type="Proteomes" id="UP000683246">
    <property type="component" value="Chromosome"/>
</dbReference>